<dbReference type="PANTHER" id="PTHR23025">
    <property type="entry name" value="TRIACYLGLYCEROL LIPASE"/>
    <property type="match status" value="1"/>
</dbReference>
<dbReference type="Gene3D" id="3.40.50.1820">
    <property type="entry name" value="alpha/beta hydrolase"/>
    <property type="match status" value="1"/>
</dbReference>
<dbReference type="InterPro" id="IPR013094">
    <property type="entry name" value="AB_hydrolase_3"/>
</dbReference>
<dbReference type="Proteomes" id="UP000626210">
    <property type="component" value="Unassembled WGS sequence"/>
</dbReference>
<evidence type="ECO:0000256" key="1">
    <source>
        <dbReference type="ARBA" id="ARBA00010515"/>
    </source>
</evidence>
<protein>
    <submittedName>
        <fullName evidence="4">Acetylesterase</fullName>
    </submittedName>
</protein>
<evidence type="ECO:0000259" key="3">
    <source>
        <dbReference type="Pfam" id="PF07859"/>
    </source>
</evidence>
<feature type="domain" description="Alpha/beta hydrolase fold-3" evidence="3">
    <location>
        <begin position="96"/>
        <end position="302"/>
    </location>
</feature>
<evidence type="ECO:0000256" key="2">
    <source>
        <dbReference type="ARBA" id="ARBA00022801"/>
    </source>
</evidence>
<dbReference type="Pfam" id="PF07859">
    <property type="entry name" value="Abhydrolase_3"/>
    <property type="match status" value="1"/>
</dbReference>
<sequence length="328" mass="35887">MRPEDPAITVPIPPRTRLDPQVEKFVRAMDADASQFGRRETVSIDEARAIAEAVRKRWVAGGPAMARTAEHDVPTRHGAVRVRAYYPAQRALPGVFVYLHGGGFVLGSIDTHDRVMREYAQRAGIVVVGVHYTRAPDARFPRPMQECADVLRWVSANGALLGVDAAQLFVGGDSAGANFSMGASLELRDAGEAILRGIVLNYGSMSSNLYRNSVIQYGGGDYGLSLMSMMWFRAMHCASGADLTDPRLDILRAELHGLPPAWLVVAECDPVHDDMIELERMLRAAGNQVDMKVYAGAAHSFLEAVSISDLAVEAFEDTARWLRLHSRA</sequence>
<gene>
    <name evidence="4" type="ORF">GCM10007320_57030</name>
</gene>
<accession>A0ABQ3GBL4</accession>
<dbReference type="InterPro" id="IPR029058">
    <property type="entry name" value="AB_hydrolase_fold"/>
</dbReference>
<proteinExistence type="inferred from homology"/>
<comment type="caution">
    <text evidence="4">The sequence shown here is derived from an EMBL/GenBank/DDBJ whole genome shotgun (WGS) entry which is preliminary data.</text>
</comment>
<dbReference type="RefSeq" id="WP_189690271.1">
    <property type="nucleotide sequence ID" value="NZ_BMYK01000030.1"/>
</dbReference>
<keyword evidence="2" id="KW-0378">Hydrolase</keyword>
<reference evidence="5" key="1">
    <citation type="journal article" date="2019" name="Int. J. Syst. Evol. Microbiol.">
        <title>The Global Catalogue of Microorganisms (GCM) 10K type strain sequencing project: providing services to taxonomists for standard genome sequencing and annotation.</title>
        <authorList>
            <consortium name="The Broad Institute Genomics Platform"/>
            <consortium name="The Broad Institute Genome Sequencing Center for Infectious Disease"/>
            <person name="Wu L."/>
            <person name="Ma J."/>
        </authorList>
    </citation>
    <scope>NUCLEOTIDE SEQUENCE [LARGE SCALE GENOMIC DNA]</scope>
    <source>
        <strain evidence="5">KCTC 23314</strain>
    </source>
</reference>
<dbReference type="EMBL" id="BMYK01000030">
    <property type="protein sequence ID" value="GHC99976.1"/>
    <property type="molecule type" value="Genomic_DNA"/>
</dbReference>
<dbReference type="PANTHER" id="PTHR23025:SF3">
    <property type="entry name" value="HORMONE-SENSITIVE LIPASE"/>
    <property type="match status" value="1"/>
</dbReference>
<dbReference type="PROSITE" id="PS01173">
    <property type="entry name" value="LIPASE_GDXG_HIS"/>
    <property type="match status" value="1"/>
</dbReference>
<keyword evidence="5" id="KW-1185">Reference proteome</keyword>
<comment type="similarity">
    <text evidence="1">Belongs to the 'GDXG' lipolytic enzyme family.</text>
</comment>
<evidence type="ECO:0000313" key="4">
    <source>
        <dbReference type="EMBL" id="GHC99976.1"/>
    </source>
</evidence>
<evidence type="ECO:0000313" key="5">
    <source>
        <dbReference type="Proteomes" id="UP000626210"/>
    </source>
</evidence>
<dbReference type="InterPro" id="IPR002168">
    <property type="entry name" value="Lipase_GDXG_HIS_AS"/>
</dbReference>
<organism evidence="4 5">
    <name type="scientific">Pseudorhodoferax aquiterrae</name>
    <dbReference type="NCBI Taxonomy" id="747304"/>
    <lineage>
        <taxon>Bacteria</taxon>
        <taxon>Pseudomonadati</taxon>
        <taxon>Pseudomonadota</taxon>
        <taxon>Betaproteobacteria</taxon>
        <taxon>Burkholderiales</taxon>
        <taxon>Comamonadaceae</taxon>
    </lineage>
</organism>
<dbReference type="SUPFAM" id="SSF53474">
    <property type="entry name" value="alpha/beta-Hydrolases"/>
    <property type="match status" value="1"/>
</dbReference>
<name>A0ABQ3GBL4_9BURK</name>